<dbReference type="PROSITE" id="PS01306">
    <property type="entry name" value="UPF0054"/>
    <property type="match status" value="1"/>
</dbReference>
<comment type="subcellular location">
    <subcellularLocation>
        <location evidence="7">Cytoplasm</location>
    </subcellularLocation>
</comment>
<reference evidence="8 9" key="1">
    <citation type="submission" date="2020-08" db="EMBL/GenBank/DDBJ databases">
        <title>Genomic Encyclopedia of Type Strains, Phase IV (KMG-IV): sequencing the most valuable type-strain genomes for metagenomic binning, comparative biology and taxonomic classification.</title>
        <authorList>
            <person name="Goeker M."/>
        </authorList>
    </citation>
    <scope>NUCLEOTIDE SEQUENCE [LARGE SCALE GENOMIC DNA]</scope>
    <source>
        <strain evidence="8 9">DSM 25622</strain>
    </source>
</reference>
<dbReference type="PANTHER" id="PTHR46986:SF1">
    <property type="entry name" value="ENDORIBONUCLEASE YBEY, CHLOROPLASTIC"/>
    <property type="match status" value="1"/>
</dbReference>
<evidence type="ECO:0000256" key="1">
    <source>
        <dbReference type="ARBA" id="ARBA00010875"/>
    </source>
</evidence>
<organism evidence="8 9">
    <name type="scientific">Muricoccus pecuniae</name>
    <dbReference type="NCBI Taxonomy" id="693023"/>
    <lineage>
        <taxon>Bacteria</taxon>
        <taxon>Pseudomonadati</taxon>
        <taxon>Pseudomonadota</taxon>
        <taxon>Alphaproteobacteria</taxon>
        <taxon>Acetobacterales</taxon>
        <taxon>Roseomonadaceae</taxon>
        <taxon>Muricoccus</taxon>
    </lineage>
</organism>
<dbReference type="PANTHER" id="PTHR46986">
    <property type="entry name" value="ENDORIBONUCLEASE YBEY, CHLOROPLASTIC"/>
    <property type="match status" value="1"/>
</dbReference>
<protein>
    <recommendedName>
        <fullName evidence="7">Endoribonuclease YbeY</fullName>
        <ecNumber evidence="7">3.1.-.-</ecNumber>
    </recommendedName>
</protein>
<evidence type="ECO:0000313" key="9">
    <source>
        <dbReference type="Proteomes" id="UP000580654"/>
    </source>
</evidence>
<dbReference type="Proteomes" id="UP000580654">
    <property type="component" value="Unassembled WGS sequence"/>
</dbReference>
<dbReference type="InterPro" id="IPR023091">
    <property type="entry name" value="MetalPrtase_cat_dom_sf_prd"/>
</dbReference>
<evidence type="ECO:0000256" key="4">
    <source>
        <dbReference type="ARBA" id="ARBA00022759"/>
    </source>
</evidence>
<dbReference type="GO" id="GO:0004521">
    <property type="term" value="F:RNA endonuclease activity"/>
    <property type="evidence" value="ECO:0007669"/>
    <property type="project" value="UniProtKB-UniRule"/>
</dbReference>
<dbReference type="GO" id="GO:0008270">
    <property type="term" value="F:zinc ion binding"/>
    <property type="evidence" value="ECO:0007669"/>
    <property type="project" value="UniProtKB-UniRule"/>
</dbReference>
<keyword evidence="4 7" id="KW-0255">Endonuclease</keyword>
<dbReference type="GO" id="GO:0006364">
    <property type="term" value="P:rRNA processing"/>
    <property type="evidence" value="ECO:0007669"/>
    <property type="project" value="UniProtKB-UniRule"/>
</dbReference>
<evidence type="ECO:0000256" key="2">
    <source>
        <dbReference type="ARBA" id="ARBA00022722"/>
    </source>
</evidence>
<keyword evidence="3 7" id="KW-0479">Metal-binding</keyword>
<evidence type="ECO:0000256" key="3">
    <source>
        <dbReference type="ARBA" id="ARBA00022723"/>
    </source>
</evidence>
<keyword evidence="7" id="KW-0698">rRNA processing</keyword>
<feature type="binding site" evidence="7">
    <location>
        <position position="141"/>
    </location>
    <ligand>
        <name>Zn(2+)</name>
        <dbReference type="ChEBI" id="CHEBI:29105"/>
        <note>catalytic</note>
    </ligand>
</feature>
<evidence type="ECO:0000256" key="5">
    <source>
        <dbReference type="ARBA" id="ARBA00022801"/>
    </source>
</evidence>
<dbReference type="Gene3D" id="3.40.390.30">
    <property type="entry name" value="Metalloproteases ('zincins'), catalytic domain"/>
    <property type="match status" value="1"/>
</dbReference>
<dbReference type="SUPFAM" id="SSF55486">
    <property type="entry name" value="Metalloproteases ('zincins'), catalytic domain"/>
    <property type="match status" value="1"/>
</dbReference>
<keyword evidence="2 7" id="KW-0540">Nuclease</keyword>
<dbReference type="InterPro" id="IPR002036">
    <property type="entry name" value="YbeY"/>
</dbReference>
<keyword evidence="9" id="KW-1185">Reference proteome</keyword>
<dbReference type="GO" id="GO:0005737">
    <property type="term" value="C:cytoplasm"/>
    <property type="evidence" value="ECO:0007669"/>
    <property type="project" value="UniProtKB-SubCell"/>
</dbReference>
<keyword evidence="7" id="KW-0963">Cytoplasm</keyword>
<keyword evidence="5 7" id="KW-0378">Hydrolase</keyword>
<dbReference type="InterPro" id="IPR020549">
    <property type="entry name" value="YbeY_CS"/>
</dbReference>
<gene>
    <name evidence="7" type="primary">ybeY</name>
    <name evidence="8" type="ORF">FHS87_000478</name>
</gene>
<comment type="similarity">
    <text evidence="1 7">Belongs to the endoribonuclease YbeY family.</text>
</comment>
<comment type="function">
    <text evidence="7">Single strand-specific metallo-endoribonuclease involved in late-stage 70S ribosome quality control and in maturation of the 3' terminus of the 16S rRNA.</text>
</comment>
<dbReference type="RefSeq" id="WP_312861855.1">
    <property type="nucleotide sequence ID" value="NZ_JACIJD010000002.1"/>
</dbReference>
<dbReference type="HAMAP" id="MF_00009">
    <property type="entry name" value="Endoribonucl_YbeY"/>
    <property type="match status" value="1"/>
</dbReference>
<dbReference type="EC" id="3.1.-.-" evidence="7"/>
<feature type="binding site" evidence="7">
    <location>
        <position position="137"/>
    </location>
    <ligand>
        <name>Zn(2+)</name>
        <dbReference type="ChEBI" id="CHEBI:29105"/>
        <note>catalytic</note>
    </ligand>
</feature>
<feature type="binding site" evidence="7">
    <location>
        <position position="147"/>
    </location>
    <ligand>
        <name>Zn(2+)</name>
        <dbReference type="ChEBI" id="CHEBI:29105"/>
        <note>catalytic</note>
    </ligand>
</feature>
<evidence type="ECO:0000313" key="8">
    <source>
        <dbReference type="EMBL" id="MBB5692463.1"/>
    </source>
</evidence>
<evidence type="ECO:0000256" key="7">
    <source>
        <dbReference type="HAMAP-Rule" id="MF_00009"/>
    </source>
</evidence>
<evidence type="ECO:0000256" key="6">
    <source>
        <dbReference type="ARBA" id="ARBA00022833"/>
    </source>
</evidence>
<keyword evidence="7" id="KW-0690">Ribosome biogenesis</keyword>
<comment type="cofactor">
    <cofactor evidence="7">
        <name>Zn(2+)</name>
        <dbReference type="ChEBI" id="CHEBI:29105"/>
    </cofactor>
    <text evidence="7">Binds 1 zinc ion.</text>
</comment>
<dbReference type="NCBIfam" id="TIGR00043">
    <property type="entry name" value="rRNA maturation RNase YbeY"/>
    <property type="match status" value="1"/>
</dbReference>
<dbReference type="Pfam" id="PF02130">
    <property type="entry name" value="YbeY"/>
    <property type="match status" value="1"/>
</dbReference>
<proteinExistence type="inferred from homology"/>
<name>A0A840YF04_9PROT</name>
<dbReference type="GO" id="GO:0004222">
    <property type="term" value="F:metalloendopeptidase activity"/>
    <property type="evidence" value="ECO:0007669"/>
    <property type="project" value="InterPro"/>
</dbReference>
<accession>A0A840YF04</accession>
<comment type="caution">
    <text evidence="8">The sequence shown here is derived from an EMBL/GenBank/DDBJ whole genome shotgun (WGS) entry which is preliminary data.</text>
</comment>
<keyword evidence="6 7" id="KW-0862">Zinc</keyword>
<dbReference type="AlphaFoldDB" id="A0A840YF04"/>
<dbReference type="EMBL" id="JACIJD010000002">
    <property type="protein sequence ID" value="MBB5692463.1"/>
    <property type="molecule type" value="Genomic_DNA"/>
</dbReference>
<sequence>MGSRPPGGEAAGPIYGAPGEDAGCGFDIEVVLEDPAWRSAVPRVQEVARRAAAAAFAEGGPDEDGIAAVTVLLTGDHQVKRLNGDHRGKVKPTNVLSFPPLHPGLPGDVALALGVVRREARVAGRSVMAHLSHLVAHGVLHLLGHDHLHAGEARRMERAEARIMRRLALPNPWRGVA</sequence>